<dbReference type="Pfam" id="PF00069">
    <property type="entry name" value="Pkinase"/>
    <property type="match status" value="1"/>
</dbReference>
<keyword evidence="4 10" id="KW-0418">Kinase</keyword>
<evidence type="ECO:0000256" key="2">
    <source>
        <dbReference type="ARBA" id="ARBA00022679"/>
    </source>
</evidence>
<dbReference type="STRING" id="215637.A0A4P9ZQH5"/>
<evidence type="ECO:0000256" key="4">
    <source>
        <dbReference type="ARBA" id="ARBA00022777"/>
    </source>
</evidence>
<dbReference type="EMBL" id="ML003037">
    <property type="protein sequence ID" value="RKP34882.1"/>
    <property type="molecule type" value="Genomic_DNA"/>
</dbReference>
<name>A0A4P9ZQH5_9FUNG</name>
<keyword evidence="2" id="KW-0808">Transferase</keyword>
<proteinExistence type="inferred from homology"/>
<keyword evidence="1 7" id="KW-0723">Serine/threonine-protein kinase</keyword>
<evidence type="ECO:0000256" key="6">
    <source>
        <dbReference type="PROSITE-ProRule" id="PRU10141"/>
    </source>
</evidence>
<dbReference type="PANTHER" id="PTHR24355">
    <property type="entry name" value="G PROTEIN-COUPLED RECEPTOR KINASE/RIBOSOMAL PROTEIN S6 KINASE"/>
    <property type="match status" value="1"/>
</dbReference>
<dbReference type="Proteomes" id="UP000268162">
    <property type="component" value="Unassembled WGS sequence"/>
</dbReference>
<keyword evidence="5 6" id="KW-0067">ATP-binding</keyword>
<dbReference type="AlphaFoldDB" id="A0A4P9ZQH5"/>
<feature type="domain" description="Protein kinase" evidence="8">
    <location>
        <begin position="22"/>
        <end position="284"/>
    </location>
</feature>
<dbReference type="InterPro" id="IPR017441">
    <property type="entry name" value="Protein_kinase_ATP_BS"/>
</dbReference>
<dbReference type="PROSITE" id="PS51285">
    <property type="entry name" value="AGC_KINASE_CTER"/>
    <property type="match status" value="1"/>
</dbReference>
<dbReference type="SUPFAM" id="SSF56112">
    <property type="entry name" value="Protein kinase-like (PK-like)"/>
    <property type="match status" value="1"/>
</dbReference>
<organism evidence="10 11">
    <name type="scientific">Dimargaris cristalligena</name>
    <dbReference type="NCBI Taxonomy" id="215637"/>
    <lineage>
        <taxon>Eukaryota</taxon>
        <taxon>Fungi</taxon>
        <taxon>Fungi incertae sedis</taxon>
        <taxon>Zoopagomycota</taxon>
        <taxon>Kickxellomycotina</taxon>
        <taxon>Dimargaritomycetes</taxon>
        <taxon>Dimargaritales</taxon>
        <taxon>Dimargaritaceae</taxon>
        <taxon>Dimargaris</taxon>
    </lineage>
</organism>
<dbReference type="Gene3D" id="3.30.200.20">
    <property type="entry name" value="Phosphorylase Kinase, domain 1"/>
    <property type="match status" value="1"/>
</dbReference>
<dbReference type="PROSITE" id="PS00108">
    <property type="entry name" value="PROTEIN_KINASE_ST"/>
    <property type="match status" value="1"/>
</dbReference>
<keyword evidence="3 6" id="KW-0547">Nucleotide-binding</keyword>
<evidence type="ECO:0000256" key="1">
    <source>
        <dbReference type="ARBA" id="ARBA00022527"/>
    </source>
</evidence>
<dbReference type="GO" id="GO:0009966">
    <property type="term" value="P:regulation of signal transduction"/>
    <property type="evidence" value="ECO:0007669"/>
    <property type="project" value="TreeGrafter"/>
</dbReference>
<dbReference type="SMART" id="SM00220">
    <property type="entry name" value="S_TKc"/>
    <property type="match status" value="1"/>
</dbReference>
<evidence type="ECO:0000313" key="10">
    <source>
        <dbReference type="EMBL" id="RKP34882.1"/>
    </source>
</evidence>
<keyword evidence="11" id="KW-1185">Reference proteome</keyword>
<reference evidence="11" key="1">
    <citation type="journal article" date="2018" name="Nat. Microbiol.">
        <title>Leveraging single-cell genomics to expand the fungal tree of life.</title>
        <authorList>
            <person name="Ahrendt S.R."/>
            <person name="Quandt C.A."/>
            <person name="Ciobanu D."/>
            <person name="Clum A."/>
            <person name="Salamov A."/>
            <person name="Andreopoulos B."/>
            <person name="Cheng J.F."/>
            <person name="Woyke T."/>
            <person name="Pelin A."/>
            <person name="Henrissat B."/>
            <person name="Reynolds N.K."/>
            <person name="Benny G.L."/>
            <person name="Smith M.E."/>
            <person name="James T.Y."/>
            <person name="Grigoriev I.V."/>
        </authorList>
    </citation>
    <scope>NUCLEOTIDE SEQUENCE [LARGE SCALE GENOMIC DNA]</scope>
    <source>
        <strain evidence="11">RSA 468</strain>
    </source>
</reference>
<evidence type="ECO:0000256" key="5">
    <source>
        <dbReference type="ARBA" id="ARBA00022840"/>
    </source>
</evidence>
<dbReference type="FunFam" id="3.30.200.20:FF:000354">
    <property type="entry name" value="AGC/YANK protein kinase"/>
    <property type="match status" value="1"/>
</dbReference>
<dbReference type="Gene3D" id="1.10.510.10">
    <property type="entry name" value="Transferase(Phosphotransferase) domain 1"/>
    <property type="match status" value="1"/>
</dbReference>
<dbReference type="InterPro" id="IPR008271">
    <property type="entry name" value="Ser/Thr_kinase_AS"/>
</dbReference>
<dbReference type="FunFam" id="1.10.510.10:FF:000469">
    <property type="entry name" value="Serine/threonine-protein kinase 32B"/>
    <property type="match status" value="1"/>
</dbReference>
<dbReference type="PROSITE" id="PS50011">
    <property type="entry name" value="PROTEIN_KINASE_DOM"/>
    <property type="match status" value="1"/>
</dbReference>
<dbReference type="PROSITE" id="PS00107">
    <property type="entry name" value="PROTEIN_KINASE_ATP"/>
    <property type="match status" value="1"/>
</dbReference>
<comment type="similarity">
    <text evidence="7">Belongs to the protein kinase superfamily.</text>
</comment>
<dbReference type="InterPro" id="IPR000719">
    <property type="entry name" value="Prot_kinase_dom"/>
</dbReference>
<dbReference type="GO" id="GO:0007186">
    <property type="term" value="P:G protein-coupled receptor signaling pathway"/>
    <property type="evidence" value="ECO:0007669"/>
    <property type="project" value="TreeGrafter"/>
</dbReference>
<dbReference type="InterPro" id="IPR011009">
    <property type="entry name" value="Kinase-like_dom_sf"/>
</dbReference>
<evidence type="ECO:0000259" key="9">
    <source>
        <dbReference type="PROSITE" id="PS51285"/>
    </source>
</evidence>
<dbReference type="GO" id="GO:0005524">
    <property type="term" value="F:ATP binding"/>
    <property type="evidence" value="ECO:0007669"/>
    <property type="project" value="UniProtKB-UniRule"/>
</dbReference>
<evidence type="ECO:0000313" key="11">
    <source>
        <dbReference type="Proteomes" id="UP000268162"/>
    </source>
</evidence>
<dbReference type="PANTHER" id="PTHR24355:SF30">
    <property type="entry name" value="SERINE_THREONINE-PROTEIN KINASE 32B ISOFORM X1"/>
    <property type="match status" value="1"/>
</dbReference>
<protein>
    <submittedName>
        <fullName evidence="10">Kinase-like domain-containing protein</fullName>
    </submittedName>
</protein>
<evidence type="ECO:0000259" key="8">
    <source>
        <dbReference type="PROSITE" id="PS50011"/>
    </source>
</evidence>
<evidence type="ECO:0000256" key="7">
    <source>
        <dbReference type="RuleBase" id="RU000304"/>
    </source>
</evidence>
<evidence type="ECO:0000256" key="3">
    <source>
        <dbReference type="ARBA" id="ARBA00022741"/>
    </source>
</evidence>
<dbReference type="GO" id="GO:0001664">
    <property type="term" value="F:G protein-coupled receptor binding"/>
    <property type="evidence" value="ECO:0007669"/>
    <property type="project" value="TreeGrafter"/>
</dbReference>
<gene>
    <name evidence="10" type="ORF">BJ085DRAFT_43362</name>
</gene>
<dbReference type="GO" id="GO:0004703">
    <property type="term" value="F:G protein-coupled receptor kinase activity"/>
    <property type="evidence" value="ECO:0007669"/>
    <property type="project" value="TreeGrafter"/>
</dbReference>
<accession>A0A4P9ZQH5</accession>
<feature type="binding site" evidence="6">
    <location>
        <position position="51"/>
    </location>
    <ligand>
        <name>ATP</name>
        <dbReference type="ChEBI" id="CHEBI:30616"/>
    </ligand>
</feature>
<dbReference type="InterPro" id="IPR000961">
    <property type="entry name" value="AGC-kinase_C"/>
</dbReference>
<sequence>MGAVCCRDSSIDFTEEVRLAHFDLLRCVGKGAFGKVRIVQHKANKQNYALKYINKEKCIRMKAIDNIIQERRILEEIKFPLICNLRYAFQDDENMFMVLDLMLGGDLRFHVDRKGSLSEEVIRLWAAEIIVSLHYLHSKRFVHRDIKPDNVLLDSQGHAHLTDFNIAVRIKPGKKLTSVAGSLAYMAPEILQRMGYTFSVDWWSTGVLLYEMLFGQRPFRAKSNDELARLILQKPITFPDKPVMGGPVSDACKEVLLGLCERNIHKRLGFGESNYRKLINHRWFEGINWDQVARKEIKPLFVPDAKHSNFDATHELEELLMEDTPLRVNNRSKNPKPLSTEMQKIENEFTNYDHTRTALSNDNQLTDIDPPPLTTPSLVAAICIIVPPQVMPRKVTGANYLPVPLLVVDPPWYPPTPRWTLSLPPSPAVFTTRGETPVP</sequence>
<feature type="domain" description="AGC-kinase C-terminal" evidence="9">
    <location>
        <begin position="285"/>
        <end position="364"/>
    </location>
</feature>